<keyword evidence="3 7" id="KW-0694">RNA-binding</keyword>
<dbReference type="EMBL" id="DSKA01000210">
    <property type="protein sequence ID" value="HEE18481.1"/>
    <property type="molecule type" value="Genomic_DNA"/>
</dbReference>
<dbReference type="Pfam" id="PF01649">
    <property type="entry name" value="Ribosomal_S20p"/>
    <property type="match status" value="1"/>
</dbReference>
<dbReference type="HAMAP" id="MF_00500">
    <property type="entry name" value="Ribosomal_bS20"/>
    <property type="match status" value="1"/>
</dbReference>
<dbReference type="SUPFAM" id="SSF46992">
    <property type="entry name" value="Ribosomal protein S20"/>
    <property type="match status" value="1"/>
</dbReference>
<name>A0A7C1ND29_UNCW3</name>
<dbReference type="PANTHER" id="PTHR33398:SF1">
    <property type="entry name" value="SMALL RIBOSOMAL SUBUNIT PROTEIN BS20C"/>
    <property type="match status" value="1"/>
</dbReference>
<evidence type="ECO:0000256" key="7">
    <source>
        <dbReference type="HAMAP-Rule" id="MF_00500"/>
    </source>
</evidence>
<dbReference type="EMBL" id="DSTU01000006">
    <property type="protein sequence ID" value="HFJ53986.1"/>
    <property type="molecule type" value="Genomic_DNA"/>
</dbReference>
<dbReference type="InterPro" id="IPR002583">
    <property type="entry name" value="Ribosomal_bS20"/>
</dbReference>
<comment type="function">
    <text evidence="7">Binds directly to 16S ribosomal RNA.</text>
</comment>
<accession>A0A7C1ND29</accession>
<dbReference type="EMBL" id="DSLG01000002">
    <property type="protein sequence ID" value="HEA86498.1"/>
    <property type="molecule type" value="Genomic_DNA"/>
</dbReference>
<evidence type="ECO:0000256" key="1">
    <source>
        <dbReference type="ARBA" id="ARBA00007634"/>
    </source>
</evidence>
<dbReference type="PANTHER" id="PTHR33398">
    <property type="entry name" value="30S RIBOSOMAL PROTEIN S20"/>
    <property type="match status" value="1"/>
</dbReference>
<evidence type="ECO:0000313" key="8">
    <source>
        <dbReference type="EMBL" id="HEA86498.1"/>
    </source>
</evidence>
<sequence length="109" mass="12431">MKILVSTVRFCVPALVLFNTNGGCLAKRSVSVLRQARKNERRRQLNRTRRLALKKAIKAVRSARTKEEALKAFITAQSVIDRSAKNRIIHPNTASRLKSRLMKAISYLR</sequence>
<organism evidence="8">
    <name type="scientific">candidate division WOR-3 bacterium</name>
    <dbReference type="NCBI Taxonomy" id="2052148"/>
    <lineage>
        <taxon>Bacteria</taxon>
        <taxon>Bacteria division WOR-3</taxon>
    </lineage>
</organism>
<evidence type="ECO:0000256" key="4">
    <source>
        <dbReference type="ARBA" id="ARBA00022980"/>
    </source>
</evidence>
<keyword evidence="4 7" id="KW-0689">Ribosomal protein</keyword>
<evidence type="ECO:0000256" key="2">
    <source>
        <dbReference type="ARBA" id="ARBA00022730"/>
    </source>
</evidence>
<dbReference type="AlphaFoldDB" id="A0A7C1ND29"/>
<gene>
    <name evidence="7" type="primary">rpsT</name>
    <name evidence="9" type="ORF">ENP62_02890</name>
    <name evidence="8" type="ORF">ENP94_00620</name>
    <name evidence="10" type="ORF">ENS16_04775</name>
</gene>
<dbReference type="Gene3D" id="1.20.58.110">
    <property type="entry name" value="Ribosomal protein S20"/>
    <property type="match status" value="1"/>
</dbReference>
<evidence type="ECO:0000313" key="9">
    <source>
        <dbReference type="EMBL" id="HEE18481.1"/>
    </source>
</evidence>
<evidence type="ECO:0000256" key="3">
    <source>
        <dbReference type="ARBA" id="ARBA00022884"/>
    </source>
</evidence>
<evidence type="ECO:0000313" key="10">
    <source>
        <dbReference type="EMBL" id="HFJ53986.1"/>
    </source>
</evidence>
<dbReference type="NCBIfam" id="TIGR00029">
    <property type="entry name" value="S20"/>
    <property type="match status" value="1"/>
</dbReference>
<dbReference type="GO" id="GO:0015935">
    <property type="term" value="C:small ribosomal subunit"/>
    <property type="evidence" value="ECO:0007669"/>
    <property type="project" value="TreeGrafter"/>
</dbReference>
<protein>
    <recommendedName>
        <fullName evidence="6 7">Small ribosomal subunit protein bS20</fullName>
    </recommendedName>
</protein>
<dbReference type="GO" id="GO:0006412">
    <property type="term" value="P:translation"/>
    <property type="evidence" value="ECO:0007669"/>
    <property type="project" value="UniProtKB-UniRule"/>
</dbReference>
<keyword evidence="2 7" id="KW-0699">rRNA-binding</keyword>
<dbReference type="GO" id="GO:0070181">
    <property type="term" value="F:small ribosomal subunit rRNA binding"/>
    <property type="evidence" value="ECO:0007669"/>
    <property type="project" value="TreeGrafter"/>
</dbReference>
<dbReference type="InterPro" id="IPR036510">
    <property type="entry name" value="Ribosomal_bS20_sf"/>
</dbReference>
<evidence type="ECO:0000256" key="5">
    <source>
        <dbReference type="ARBA" id="ARBA00023274"/>
    </source>
</evidence>
<proteinExistence type="inferred from homology"/>
<reference evidence="8" key="1">
    <citation type="journal article" date="2020" name="mSystems">
        <title>Genome- and Community-Level Interaction Insights into Carbon Utilization and Element Cycling Functions of Hydrothermarchaeota in Hydrothermal Sediment.</title>
        <authorList>
            <person name="Zhou Z."/>
            <person name="Liu Y."/>
            <person name="Xu W."/>
            <person name="Pan J."/>
            <person name="Luo Z.H."/>
            <person name="Li M."/>
        </authorList>
    </citation>
    <scope>NUCLEOTIDE SEQUENCE [LARGE SCALE GENOMIC DNA]</scope>
    <source>
        <strain evidence="9">SpSt-236</strain>
        <strain evidence="8">SpSt-265</strain>
        <strain evidence="10">SpSt-465</strain>
    </source>
</reference>
<dbReference type="GO" id="GO:0003735">
    <property type="term" value="F:structural constituent of ribosome"/>
    <property type="evidence" value="ECO:0007669"/>
    <property type="project" value="InterPro"/>
</dbReference>
<evidence type="ECO:0000256" key="6">
    <source>
        <dbReference type="ARBA" id="ARBA00035136"/>
    </source>
</evidence>
<keyword evidence="5 7" id="KW-0687">Ribonucleoprotein</keyword>
<comment type="caution">
    <text evidence="8">The sequence shown here is derived from an EMBL/GenBank/DDBJ whole genome shotgun (WGS) entry which is preliminary data.</text>
</comment>
<comment type="similarity">
    <text evidence="1 7">Belongs to the bacterial ribosomal protein bS20 family.</text>
</comment>